<evidence type="ECO:0000256" key="3">
    <source>
        <dbReference type="SAM" id="MobiDB-lite"/>
    </source>
</evidence>
<dbReference type="Gene3D" id="3.30.710.10">
    <property type="entry name" value="Potassium Channel Kv1.1, Chain A"/>
    <property type="match status" value="1"/>
</dbReference>
<evidence type="ECO:0000313" key="6">
    <source>
        <dbReference type="Proteomes" id="UP000193560"/>
    </source>
</evidence>
<feature type="compositionally biased region" description="Acidic residues" evidence="3">
    <location>
        <begin position="638"/>
        <end position="673"/>
    </location>
</feature>
<dbReference type="SUPFAM" id="SSF117281">
    <property type="entry name" value="Kelch motif"/>
    <property type="match status" value="1"/>
</dbReference>
<gene>
    <name evidence="5" type="ORF">BCR42DRAFT_419632</name>
</gene>
<name>A0A1X2IA82_9FUNG</name>
<organism evidence="5 6">
    <name type="scientific">Absidia repens</name>
    <dbReference type="NCBI Taxonomy" id="90262"/>
    <lineage>
        <taxon>Eukaryota</taxon>
        <taxon>Fungi</taxon>
        <taxon>Fungi incertae sedis</taxon>
        <taxon>Mucoromycota</taxon>
        <taxon>Mucoromycotina</taxon>
        <taxon>Mucoromycetes</taxon>
        <taxon>Mucorales</taxon>
        <taxon>Cunninghamellaceae</taxon>
        <taxon>Absidia</taxon>
    </lineage>
</organism>
<dbReference type="PANTHER" id="PTHR46093:SF18">
    <property type="entry name" value="FIBRONECTIN TYPE-III DOMAIN-CONTAINING PROTEIN"/>
    <property type="match status" value="1"/>
</dbReference>
<feature type="domain" description="BTB" evidence="4">
    <location>
        <begin position="436"/>
        <end position="524"/>
    </location>
</feature>
<keyword evidence="1" id="KW-0880">Kelch repeat</keyword>
<dbReference type="STRING" id="90262.A0A1X2IA82"/>
<proteinExistence type="predicted"/>
<dbReference type="Pfam" id="PF24681">
    <property type="entry name" value="Kelch_KLHDC2_KLHL20_DRC7"/>
    <property type="match status" value="1"/>
</dbReference>
<evidence type="ECO:0000259" key="4">
    <source>
        <dbReference type="Pfam" id="PF00651"/>
    </source>
</evidence>
<evidence type="ECO:0000256" key="1">
    <source>
        <dbReference type="ARBA" id="ARBA00022441"/>
    </source>
</evidence>
<feature type="region of interest" description="Disordered" evidence="3">
    <location>
        <begin position="607"/>
        <end position="673"/>
    </location>
</feature>
<dbReference type="CDD" id="cd14733">
    <property type="entry name" value="BACK"/>
    <property type="match status" value="1"/>
</dbReference>
<dbReference type="Proteomes" id="UP000193560">
    <property type="component" value="Unassembled WGS sequence"/>
</dbReference>
<sequence>MSRQSPSPSVHSLRNGTGRGGGDSFPLTGAGSAAAPMVYSPTPRVTGGELLGALVGTSLTVVDDSIYTFAGFDQYTDEVYNSLHKLTYSDHNECNWKRVIYTKGRPPAKRNDHSASLWGKDKLVIFGGSSEEEEKYHNDIAILDLTTMTWEHPTTFGNRPDGRVRHSATIHNNKLYIAGGILSSTAASATTGGGSGGQGQHPDTLLVLDLITWIWQDPVPFVRRTQHITFVYHNRLYLFGGLQEDMTRSNYLSFIDINPSNNNNNQNGSTATATTTASASTGGLVTHLDIHSPLAPSLTAQRFLQICGDQLVIVVTPSISQLSSAANVASGVWTLSLKSLQWNCRQLGAHFGSCHWHSFAMAEHGTRLYLFGTEEDLPDEYYSKVICLDLMELGIIPEPEPQLGADLGRLLSDSTMLTKPDFTLRSGADSDDGNGGGDLYVHRLILLARWRYFYKKALEMNGNLGDTLTLMQPLDTLRGFVHYLYNDQLDSDGGTELSSMVVCDLLVMAFEYDMDRLLKLCIRRLYVGMDVNSVCHVFHAAKQAQQYGLLHHALRYIFEHFGAVSHSDGFRHLPRDLFLQILDEMPKDATIVAHGLFPLSSGNLSNGSVTMQRSHSNGSGTNADYGSNRQRRRHGMAIDDEDEELEDEDIDDADDDDDDSGSDEADDDDAMET</sequence>
<feature type="region of interest" description="Disordered" evidence="3">
    <location>
        <begin position="1"/>
        <end position="27"/>
    </location>
</feature>
<evidence type="ECO:0000256" key="2">
    <source>
        <dbReference type="ARBA" id="ARBA00022737"/>
    </source>
</evidence>
<feature type="compositionally biased region" description="Polar residues" evidence="3">
    <location>
        <begin position="607"/>
        <end position="628"/>
    </location>
</feature>
<dbReference type="InterPro" id="IPR011333">
    <property type="entry name" value="SKP1/BTB/POZ_sf"/>
</dbReference>
<comment type="caution">
    <text evidence="5">The sequence shown here is derived from an EMBL/GenBank/DDBJ whole genome shotgun (WGS) entry which is preliminary data.</text>
</comment>
<keyword evidence="2" id="KW-0677">Repeat</keyword>
<dbReference type="EMBL" id="MCGE01000018">
    <property type="protein sequence ID" value="ORZ12624.1"/>
    <property type="molecule type" value="Genomic_DNA"/>
</dbReference>
<evidence type="ECO:0000313" key="5">
    <source>
        <dbReference type="EMBL" id="ORZ12624.1"/>
    </source>
</evidence>
<dbReference type="Gene3D" id="2.120.10.80">
    <property type="entry name" value="Kelch-type beta propeller"/>
    <property type="match status" value="2"/>
</dbReference>
<protein>
    <recommendedName>
        <fullName evidence="4">BTB domain-containing protein</fullName>
    </recommendedName>
</protein>
<dbReference type="InterPro" id="IPR000210">
    <property type="entry name" value="BTB/POZ_dom"/>
</dbReference>
<feature type="compositionally biased region" description="Polar residues" evidence="3">
    <location>
        <begin position="1"/>
        <end position="15"/>
    </location>
</feature>
<keyword evidence="6" id="KW-1185">Reference proteome</keyword>
<dbReference type="InterPro" id="IPR015915">
    <property type="entry name" value="Kelch-typ_b-propeller"/>
</dbReference>
<dbReference type="PANTHER" id="PTHR46093">
    <property type="entry name" value="ACYL-COA-BINDING DOMAIN-CONTAINING PROTEIN 5"/>
    <property type="match status" value="1"/>
</dbReference>
<dbReference type="SUPFAM" id="SSF54695">
    <property type="entry name" value="POZ domain"/>
    <property type="match status" value="1"/>
</dbReference>
<reference evidence="5 6" key="1">
    <citation type="submission" date="2016-07" db="EMBL/GenBank/DDBJ databases">
        <title>Pervasive Adenine N6-methylation of Active Genes in Fungi.</title>
        <authorList>
            <consortium name="DOE Joint Genome Institute"/>
            <person name="Mondo S.J."/>
            <person name="Dannebaum R.O."/>
            <person name="Kuo R.C."/>
            <person name="Labutti K."/>
            <person name="Haridas S."/>
            <person name="Kuo A."/>
            <person name="Salamov A."/>
            <person name="Ahrendt S.R."/>
            <person name="Lipzen A."/>
            <person name="Sullivan W."/>
            <person name="Andreopoulos W.B."/>
            <person name="Clum A."/>
            <person name="Lindquist E."/>
            <person name="Daum C."/>
            <person name="Ramamoorthy G.K."/>
            <person name="Gryganskyi A."/>
            <person name="Culley D."/>
            <person name="Magnuson J.K."/>
            <person name="James T.Y."/>
            <person name="O'Malley M.A."/>
            <person name="Stajich J.E."/>
            <person name="Spatafora J.W."/>
            <person name="Visel A."/>
            <person name="Grigoriev I.V."/>
        </authorList>
    </citation>
    <scope>NUCLEOTIDE SEQUENCE [LARGE SCALE GENOMIC DNA]</scope>
    <source>
        <strain evidence="5 6">NRRL 1336</strain>
    </source>
</reference>
<dbReference type="OrthoDB" id="432528at2759"/>
<accession>A0A1X2IA82</accession>
<dbReference type="Pfam" id="PF00651">
    <property type="entry name" value="BTB"/>
    <property type="match status" value="1"/>
</dbReference>
<dbReference type="AlphaFoldDB" id="A0A1X2IA82"/>